<dbReference type="VEuPathDB" id="FungiDB:SeMB42_g01243"/>
<proteinExistence type="predicted"/>
<evidence type="ECO:0000313" key="7">
    <source>
        <dbReference type="Proteomes" id="UP000320475"/>
    </source>
</evidence>
<dbReference type="Pfam" id="PF09747">
    <property type="entry name" value="CCD97-like_C"/>
    <property type="match status" value="1"/>
</dbReference>
<dbReference type="GO" id="GO:0005930">
    <property type="term" value="C:axoneme"/>
    <property type="evidence" value="ECO:0007669"/>
    <property type="project" value="UniProtKB-SubCell"/>
</dbReference>
<dbReference type="OrthoDB" id="2423701at2759"/>
<evidence type="ECO:0000256" key="3">
    <source>
        <dbReference type="ARBA" id="ARBA00034143"/>
    </source>
</evidence>
<dbReference type="SUPFAM" id="SSF48452">
    <property type="entry name" value="TPR-like"/>
    <property type="match status" value="1"/>
</dbReference>
<gene>
    <name evidence="6" type="ORF">SeLEV6574_g00698</name>
</gene>
<organism evidence="6 7">
    <name type="scientific">Synchytrium endobioticum</name>
    <dbReference type="NCBI Taxonomy" id="286115"/>
    <lineage>
        <taxon>Eukaryota</taxon>
        <taxon>Fungi</taxon>
        <taxon>Fungi incertae sedis</taxon>
        <taxon>Chytridiomycota</taxon>
        <taxon>Chytridiomycota incertae sedis</taxon>
        <taxon>Chytridiomycetes</taxon>
        <taxon>Synchytriales</taxon>
        <taxon>Synchytriaceae</taxon>
        <taxon>Synchytrium</taxon>
    </lineage>
</organism>
<dbReference type="InterPro" id="IPR040111">
    <property type="entry name" value="ODAD4"/>
</dbReference>
<reference evidence="6 7" key="1">
    <citation type="journal article" date="2019" name="Sci. Rep.">
        <title>Comparative genomics of chytrid fungi reveal insights into the obligate biotrophic and pathogenic lifestyle of Synchytrium endobioticum.</title>
        <authorList>
            <person name="van de Vossenberg B.T.L.H."/>
            <person name="Warris S."/>
            <person name="Nguyen H.D.T."/>
            <person name="van Gent-Pelzer M.P.E."/>
            <person name="Joly D.L."/>
            <person name="van de Geest H.C."/>
            <person name="Bonants P.J.M."/>
            <person name="Smith D.S."/>
            <person name="Levesque C.A."/>
            <person name="van der Lee T.A.J."/>
        </authorList>
    </citation>
    <scope>NUCLEOTIDE SEQUENCE [LARGE SCALE GENOMIC DNA]</scope>
    <source>
        <strain evidence="6 7">LEV6574</strain>
    </source>
</reference>
<protein>
    <recommendedName>
        <fullName evidence="2">Outer dynein arm-docking complex subunit 4</fullName>
    </recommendedName>
    <alternativeName>
        <fullName evidence="3">Tetratricopeptide repeat protein 25</fullName>
    </alternativeName>
</protein>
<dbReference type="Gene3D" id="1.25.40.10">
    <property type="entry name" value="Tetratricopeptide repeat domain"/>
    <property type="match status" value="1"/>
</dbReference>
<evidence type="ECO:0000256" key="4">
    <source>
        <dbReference type="SAM" id="MobiDB-lite"/>
    </source>
</evidence>
<evidence type="ECO:0000256" key="2">
    <source>
        <dbReference type="ARBA" id="ARBA00034139"/>
    </source>
</evidence>
<name>A0A507DGI1_9FUNG</name>
<dbReference type="SMART" id="SM00028">
    <property type="entry name" value="TPR"/>
    <property type="match status" value="2"/>
</dbReference>
<dbReference type="PANTHER" id="PTHR23040:SF2">
    <property type="entry name" value="OUTER DYNEIN ARM-DOCKING COMPLEX SUBUNIT 4"/>
    <property type="match status" value="1"/>
</dbReference>
<dbReference type="InterPro" id="IPR011990">
    <property type="entry name" value="TPR-like_helical_dom_sf"/>
</dbReference>
<dbReference type="InterPro" id="IPR019734">
    <property type="entry name" value="TPR_rpt"/>
</dbReference>
<accession>A0A507DGI1</accession>
<sequence length="653" mass="73496">MTQDSSTGHLLAKSILTNARAQSEYATRRRPLTAAALLALYDTDKGLFLEKFGKYLSNSELSDFLPFSDDYTVNHYLLQFGVAHTDRAISKRQRHNRRLNYMYRELEKTEYFSARAIRERHPEVFHVLARHVVVHPDMEIEDEGLVNRIYRNLEDGAYVHAVGEHEGRVSMEGVDMDFESGKGSDNARSNMSTIRGHDDDASVSQHRYSEQSEPSPEPTSEEVDQQLNDLVRYAMEAFLDGRDTDFDYAIVDLDPAYDDLDLVWDRDYNAAKNILYCFLHERALGERPPWFKSGTKNRVGLVTTPNSSSARDWSLKVSKSQHSICKRERELTASTSHATHPQSALSFTNTMSKSLNEDTPQHVGTYNSVIAEADRFARIGLYAEARDLYTKALLSRPSDKTSLVNRARCHNFLGESEKALEDADSALSTDPHFIKALYCKAEALYDMGEFELSLVQYHRGHRLKPELCEFMLGVHKATASISQAVAQLSEARAAQHVHHDCVSSSVPLQSTMRFMTPSGEHVLPYAEPKLHQRVLGATGRSRAVLSSDAEKTLLEELYEDKVFMMELANDPAFYGDEGSEVHKLLLGGLRFLDARVEFWSQKNPLVGAQNVNGLAVTGRRRNAGSRNKDLDQRRVKKGSFLPAISPSAPAANI</sequence>
<feature type="domain" description="CCD97-like C-terminal" evidence="5">
    <location>
        <begin position="96"/>
        <end position="262"/>
    </location>
</feature>
<evidence type="ECO:0000313" key="6">
    <source>
        <dbReference type="EMBL" id="TPX50782.1"/>
    </source>
</evidence>
<evidence type="ECO:0000256" key="1">
    <source>
        <dbReference type="ARBA" id="ARBA00004430"/>
    </source>
</evidence>
<dbReference type="PANTHER" id="PTHR23040">
    <property type="match status" value="1"/>
</dbReference>
<dbReference type="InterPro" id="IPR040233">
    <property type="entry name" value="CCD97-like_C"/>
</dbReference>
<comment type="subcellular location">
    <subcellularLocation>
        <location evidence="1">Cytoplasm</location>
        <location evidence="1">Cytoskeleton</location>
        <location evidence="1">Cilium axoneme</location>
    </subcellularLocation>
</comment>
<dbReference type="AlphaFoldDB" id="A0A507DGI1"/>
<dbReference type="EMBL" id="QEAM01000013">
    <property type="protein sequence ID" value="TPX50782.1"/>
    <property type="molecule type" value="Genomic_DNA"/>
</dbReference>
<comment type="caution">
    <text evidence="6">The sequence shown here is derived from an EMBL/GenBank/DDBJ whole genome shotgun (WGS) entry which is preliminary data.</text>
</comment>
<feature type="region of interest" description="Disordered" evidence="4">
    <location>
        <begin position="171"/>
        <end position="223"/>
    </location>
</feature>
<evidence type="ECO:0000259" key="5">
    <source>
        <dbReference type="Pfam" id="PF09747"/>
    </source>
</evidence>
<dbReference type="Proteomes" id="UP000320475">
    <property type="component" value="Unassembled WGS sequence"/>
</dbReference>